<dbReference type="InterPro" id="IPR050380">
    <property type="entry name" value="Immune_Resp_Modulators"/>
</dbReference>
<dbReference type="PROSITE" id="PS50835">
    <property type="entry name" value="IG_LIKE"/>
    <property type="match status" value="1"/>
</dbReference>
<dbReference type="InterPro" id="IPR036179">
    <property type="entry name" value="Ig-like_dom_sf"/>
</dbReference>
<evidence type="ECO:0000256" key="1">
    <source>
        <dbReference type="ARBA" id="ARBA00023319"/>
    </source>
</evidence>
<comment type="caution">
    <text evidence="4">The sequence shown here is derived from an EMBL/GenBank/DDBJ whole genome shotgun (WGS) entry which is preliminary data.</text>
</comment>
<dbReference type="SMART" id="SM00407">
    <property type="entry name" value="IGc1"/>
    <property type="match status" value="1"/>
</dbReference>
<keyword evidence="2" id="KW-1133">Transmembrane helix</keyword>
<protein>
    <recommendedName>
        <fullName evidence="3">Ig-like domain-containing protein</fullName>
    </recommendedName>
</protein>
<gene>
    <name evidence="4" type="ORF">SKAU_G00332100</name>
</gene>
<sequence>MAQAYFGNGTKLTVLDPNINITRPTVKVLPPSLQEGCDERKRRKKDPKLTLLCVATGFYPDHINVTWQLNGMVIERGVRTDDDALRDADNRFYSITSRLRVSSKNWFNTRNSFSCITSFFNGNDTLKDEDTIPGVKGGGMDREYILKAGQTAKLSYSVFIAKSFLYGLFISIVVWKIRSSAGKRYD</sequence>
<accession>A0A9Q1IIP3</accession>
<dbReference type="EMBL" id="JAINUF010000015">
    <property type="protein sequence ID" value="KAJ8340919.1"/>
    <property type="molecule type" value="Genomic_DNA"/>
</dbReference>
<dbReference type="Gene3D" id="2.60.40.10">
    <property type="entry name" value="Immunoglobulins"/>
    <property type="match status" value="1"/>
</dbReference>
<evidence type="ECO:0000256" key="2">
    <source>
        <dbReference type="SAM" id="Phobius"/>
    </source>
</evidence>
<reference evidence="4" key="1">
    <citation type="journal article" date="2023" name="Science">
        <title>Genome structures resolve the early diversification of teleost fishes.</title>
        <authorList>
            <person name="Parey E."/>
            <person name="Louis A."/>
            <person name="Montfort J."/>
            <person name="Bouchez O."/>
            <person name="Roques C."/>
            <person name="Iampietro C."/>
            <person name="Lluch J."/>
            <person name="Castinel A."/>
            <person name="Donnadieu C."/>
            <person name="Desvignes T."/>
            <person name="Floi Bucao C."/>
            <person name="Jouanno E."/>
            <person name="Wen M."/>
            <person name="Mejri S."/>
            <person name="Dirks R."/>
            <person name="Jansen H."/>
            <person name="Henkel C."/>
            <person name="Chen W.J."/>
            <person name="Zahm M."/>
            <person name="Cabau C."/>
            <person name="Klopp C."/>
            <person name="Thompson A.W."/>
            <person name="Robinson-Rechavi M."/>
            <person name="Braasch I."/>
            <person name="Lecointre G."/>
            <person name="Bobe J."/>
            <person name="Postlethwait J.H."/>
            <person name="Berthelot C."/>
            <person name="Roest Crollius H."/>
            <person name="Guiguen Y."/>
        </authorList>
    </citation>
    <scope>NUCLEOTIDE SEQUENCE</scope>
    <source>
        <strain evidence="4">WJC10195</strain>
    </source>
</reference>
<organism evidence="4 5">
    <name type="scientific">Synaphobranchus kaupii</name>
    <name type="common">Kaup's arrowtooth eel</name>
    <dbReference type="NCBI Taxonomy" id="118154"/>
    <lineage>
        <taxon>Eukaryota</taxon>
        <taxon>Metazoa</taxon>
        <taxon>Chordata</taxon>
        <taxon>Craniata</taxon>
        <taxon>Vertebrata</taxon>
        <taxon>Euteleostomi</taxon>
        <taxon>Actinopterygii</taxon>
        <taxon>Neopterygii</taxon>
        <taxon>Teleostei</taxon>
        <taxon>Anguilliformes</taxon>
        <taxon>Synaphobranchidae</taxon>
        <taxon>Synaphobranchus</taxon>
    </lineage>
</organism>
<keyword evidence="2" id="KW-0812">Transmembrane</keyword>
<feature type="transmembrane region" description="Helical" evidence="2">
    <location>
        <begin position="154"/>
        <end position="175"/>
    </location>
</feature>
<keyword evidence="1" id="KW-0393">Immunoglobulin domain</keyword>
<dbReference type="PANTHER" id="PTHR23411">
    <property type="entry name" value="TAPASIN"/>
    <property type="match status" value="1"/>
</dbReference>
<dbReference type="InterPro" id="IPR003597">
    <property type="entry name" value="Ig_C1-set"/>
</dbReference>
<dbReference type="OrthoDB" id="9049585at2759"/>
<dbReference type="Pfam" id="PF07654">
    <property type="entry name" value="C1-set"/>
    <property type="match status" value="1"/>
</dbReference>
<evidence type="ECO:0000259" key="3">
    <source>
        <dbReference type="PROSITE" id="PS50835"/>
    </source>
</evidence>
<dbReference type="InterPro" id="IPR013783">
    <property type="entry name" value="Ig-like_fold"/>
</dbReference>
<evidence type="ECO:0000313" key="4">
    <source>
        <dbReference type="EMBL" id="KAJ8340919.1"/>
    </source>
</evidence>
<proteinExistence type="predicted"/>
<name>A0A9Q1IIP3_SYNKA</name>
<dbReference type="InterPro" id="IPR007110">
    <property type="entry name" value="Ig-like_dom"/>
</dbReference>
<dbReference type="AlphaFoldDB" id="A0A9Q1IIP3"/>
<evidence type="ECO:0000313" key="5">
    <source>
        <dbReference type="Proteomes" id="UP001152622"/>
    </source>
</evidence>
<keyword evidence="2" id="KW-0472">Membrane</keyword>
<dbReference type="Proteomes" id="UP001152622">
    <property type="component" value="Chromosome 15"/>
</dbReference>
<dbReference type="SUPFAM" id="SSF48726">
    <property type="entry name" value="Immunoglobulin"/>
    <property type="match status" value="1"/>
</dbReference>
<feature type="domain" description="Ig-like" evidence="3">
    <location>
        <begin position="24"/>
        <end position="133"/>
    </location>
</feature>
<keyword evidence="5" id="KW-1185">Reference proteome</keyword>